<feature type="domain" description="Metallo-beta-lactamase" evidence="2">
    <location>
        <begin position="18"/>
        <end position="211"/>
    </location>
</feature>
<dbReference type="EMBL" id="AZDX01000004">
    <property type="protein sequence ID" value="KRL07766.1"/>
    <property type="molecule type" value="Genomic_DNA"/>
</dbReference>
<dbReference type="Pfam" id="PF12706">
    <property type="entry name" value="Lactamase_B_2"/>
    <property type="match status" value="1"/>
</dbReference>
<evidence type="ECO:0000256" key="1">
    <source>
        <dbReference type="ARBA" id="ARBA00022833"/>
    </source>
</evidence>
<gene>
    <name evidence="3" type="ORF">FC92_GL001336</name>
</gene>
<name>A0A0R1MIL4_9LACO</name>
<sequence>MKVTVLGMYGGYPYAGKGTSSYLIQTDDYNLLLDCGSGALLSLEQHLDPLKLDGVLLSHYHNDHIADVGVLQYYWQLNNADIAGKILPIYGHTEDEQHFTDLTWSGATTGIAYNPATELDLKSLKITFLKTKHPVIAYAIRVEETKTKKVLTYTADTAEIPEMIPFAENSDLLITDTNFSAAKKGEKWHMTSVESANLALKSGSKKLMLSHLPQKIAASQLVEEAGKIIDGKIEVFPAKVGLVVKV</sequence>
<dbReference type="Gene3D" id="3.60.15.10">
    <property type="entry name" value="Ribonuclease Z/Hydroxyacylglutathione hydrolase-like"/>
    <property type="match status" value="1"/>
</dbReference>
<dbReference type="SUPFAM" id="SSF56281">
    <property type="entry name" value="Metallo-hydrolase/oxidoreductase"/>
    <property type="match status" value="1"/>
</dbReference>
<dbReference type="RefSeq" id="WP_057868852.1">
    <property type="nucleotide sequence ID" value="NZ_AZDX01000004.1"/>
</dbReference>
<evidence type="ECO:0000259" key="2">
    <source>
        <dbReference type="SMART" id="SM00849"/>
    </source>
</evidence>
<proteinExistence type="predicted"/>
<dbReference type="GeneID" id="98310626"/>
<dbReference type="Proteomes" id="UP000051448">
    <property type="component" value="Unassembled WGS sequence"/>
</dbReference>
<keyword evidence="4" id="KW-1185">Reference proteome</keyword>
<dbReference type="OrthoDB" id="9794898at2"/>
<dbReference type="InterPro" id="IPR001279">
    <property type="entry name" value="Metallo-B-lactamas"/>
</dbReference>
<evidence type="ECO:0000313" key="3">
    <source>
        <dbReference type="EMBL" id="KRL07766.1"/>
    </source>
</evidence>
<dbReference type="SMART" id="SM00849">
    <property type="entry name" value="Lactamase_B"/>
    <property type="match status" value="1"/>
</dbReference>
<keyword evidence="1" id="KW-0862">Zinc</keyword>
<dbReference type="InterPro" id="IPR036866">
    <property type="entry name" value="RibonucZ/Hydroxyglut_hydro"/>
</dbReference>
<reference evidence="3 4" key="1">
    <citation type="journal article" date="2015" name="Genome Announc.">
        <title>Expanding the biotechnology potential of lactobacilli through comparative genomics of 213 strains and associated genera.</title>
        <authorList>
            <person name="Sun Z."/>
            <person name="Harris H.M."/>
            <person name="McCann A."/>
            <person name="Guo C."/>
            <person name="Argimon S."/>
            <person name="Zhang W."/>
            <person name="Yang X."/>
            <person name="Jeffery I.B."/>
            <person name="Cooney J.C."/>
            <person name="Kagawa T.F."/>
            <person name="Liu W."/>
            <person name="Song Y."/>
            <person name="Salvetti E."/>
            <person name="Wrobel A."/>
            <person name="Rasinkangas P."/>
            <person name="Parkhill J."/>
            <person name="Rea M.C."/>
            <person name="O'Sullivan O."/>
            <person name="Ritari J."/>
            <person name="Douillard F.P."/>
            <person name="Paul Ross R."/>
            <person name="Yang R."/>
            <person name="Briner A.E."/>
            <person name="Felis G.E."/>
            <person name="de Vos W.M."/>
            <person name="Barrangou R."/>
            <person name="Klaenhammer T.R."/>
            <person name="Caufield P.W."/>
            <person name="Cui Y."/>
            <person name="Zhang H."/>
            <person name="O'Toole P.W."/>
        </authorList>
    </citation>
    <scope>NUCLEOTIDE SEQUENCE [LARGE SCALE GENOMIC DNA]</scope>
    <source>
        <strain evidence="3 4">DSM 19519</strain>
    </source>
</reference>
<protein>
    <submittedName>
        <fullName evidence="3">Beta-lactamase domain-containing protein</fullName>
    </submittedName>
</protein>
<dbReference type="CDD" id="cd07716">
    <property type="entry name" value="RNaseZ_short-form-like_MBL-fold"/>
    <property type="match status" value="1"/>
</dbReference>
<evidence type="ECO:0000313" key="4">
    <source>
        <dbReference type="Proteomes" id="UP000051448"/>
    </source>
</evidence>
<dbReference type="GO" id="GO:0042781">
    <property type="term" value="F:3'-tRNA processing endoribonuclease activity"/>
    <property type="evidence" value="ECO:0007669"/>
    <property type="project" value="TreeGrafter"/>
</dbReference>
<dbReference type="PANTHER" id="PTHR46018:SF4">
    <property type="entry name" value="METALLO-HYDROLASE YHFI-RELATED"/>
    <property type="match status" value="1"/>
</dbReference>
<accession>A0A0R1MIL4</accession>
<dbReference type="AlphaFoldDB" id="A0A0R1MIL4"/>
<dbReference type="PANTHER" id="PTHR46018">
    <property type="entry name" value="ZINC PHOSPHODIESTERASE ELAC PROTEIN 1"/>
    <property type="match status" value="1"/>
</dbReference>
<dbReference type="STRING" id="1423759.FC92_GL001336"/>
<dbReference type="PATRIC" id="fig|1423759.3.peg.1405"/>
<comment type="caution">
    <text evidence="3">The sequence shown here is derived from an EMBL/GenBank/DDBJ whole genome shotgun (WGS) entry which is preliminary data.</text>
</comment>
<organism evidence="3 4">
    <name type="scientific">Liquorilactobacillus hordei DSM 19519</name>
    <dbReference type="NCBI Taxonomy" id="1423759"/>
    <lineage>
        <taxon>Bacteria</taxon>
        <taxon>Bacillati</taxon>
        <taxon>Bacillota</taxon>
        <taxon>Bacilli</taxon>
        <taxon>Lactobacillales</taxon>
        <taxon>Lactobacillaceae</taxon>
        <taxon>Liquorilactobacillus</taxon>
    </lineage>
</organism>